<dbReference type="InterPro" id="IPR036388">
    <property type="entry name" value="WH-like_DNA-bd_sf"/>
</dbReference>
<keyword evidence="1" id="KW-0547">Nucleotide-binding</keyword>
<dbReference type="PANTHER" id="PTHR16305">
    <property type="entry name" value="TESTICULAR SOLUBLE ADENYLYL CYCLASE"/>
    <property type="match status" value="1"/>
</dbReference>
<dbReference type="AlphaFoldDB" id="A0A919PQH5"/>
<feature type="domain" description="HTH luxR-type" evidence="3">
    <location>
        <begin position="866"/>
        <end position="931"/>
    </location>
</feature>
<gene>
    <name evidence="4" type="ORF">Dsi01nite_045490</name>
</gene>
<dbReference type="PANTHER" id="PTHR16305:SF35">
    <property type="entry name" value="TRANSCRIPTIONAL ACTIVATOR DOMAIN"/>
    <property type="match status" value="1"/>
</dbReference>
<keyword evidence="5" id="KW-1185">Reference proteome</keyword>
<name>A0A919PQH5_9ACTN</name>
<evidence type="ECO:0000313" key="5">
    <source>
        <dbReference type="Proteomes" id="UP000660611"/>
    </source>
</evidence>
<dbReference type="CDD" id="cd06170">
    <property type="entry name" value="LuxR_C_like"/>
    <property type="match status" value="1"/>
</dbReference>
<dbReference type="InterPro" id="IPR027417">
    <property type="entry name" value="P-loop_NTPase"/>
</dbReference>
<dbReference type="InterPro" id="IPR016032">
    <property type="entry name" value="Sig_transdc_resp-reg_C-effctor"/>
</dbReference>
<reference evidence="4" key="1">
    <citation type="submission" date="2021-01" db="EMBL/GenBank/DDBJ databases">
        <title>Whole genome shotgun sequence of Dactylosporangium siamense NBRC 106093.</title>
        <authorList>
            <person name="Komaki H."/>
            <person name="Tamura T."/>
        </authorList>
    </citation>
    <scope>NUCLEOTIDE SEQUENCE</scope>
    <source>
        <strain evidence="4">NBRC 106093</strain>
    </source>
</reference>
<protein>
    <submittedName>
        <fullName evidence="4">Transcriptional regulator</fullName>
    </submittedName>
</protein>
<dbReference type="Gene3D" id="1.10.10.10">
    <property type="entry name" value="Winged helix-like DNA-binding domain superfamily/Winged helix DNA-binding domain"/>
    <property type="match status" value="1"/>
</dbReference>
<comment type="caution">
    <text evidence="4">The sequence shown here is derived from an EMBL/GenBank/DDBJ whole genome shotgun (WGS) entry which is preliminary data.</text>
</comment>
<dbReference type="GO" id="GO:0003677">
    <property type="term" value="F:DNA binding"/>
    <property type="evidence" value="ECO:0007669"/>
    <property type="project" value="InterPro"/>
</dbReference>
<evidence type="ECO:0000256" key="1">
    <source>
        <dbReference type="ARBA" id="ARBA00022741"/>
    </source>
</evidence>
<dbReference type="Pfam" id="PF00196">
    <property type="entry name" value="GerE"/>
    <property type="match status" value="1"/>
</dbReference>
<dbReference type="GO" id="GO:0005524">
    <property type="term" value="F:ATP binding"/>
    <property type="evidence" value="ECO:0007669"/>
    <property type="project" value="UniProtKB-KW"/>
</dbReference>
<dbReference type="Proteomes" id="UP000660611">
    <property type="component" value="Unassembled WGS sequence"/>
</dbReference>
<dbReference type="GO" id="GO:0006355">
    <property type="term" value="P:regulation of DNA-templated transcription"/>
    <property type="evidence" value="ECO:0007669"/>
    <property type="project" value="InterPro"/>
</dbReference>
<dbReference type="SMART" id="SM00421">
    <property type="entry name" value="HTH_LUXR"/>
    <property type="match status" value="1"/>
</dbReference>
<dbReference type="SUPFAM" id="SSF52540">
    <property type="entry name" value="P-loop containing nucleoside triphosphate hydrolases"/>
    <property type="match status" value="1"/>
</dbReference>
<organism evidence="4 5">
    <name type="scientific">Dactylosporangium siamense</name>
    <dbReference type="NCBI Taxonomy" id="685454"/>
    <lineage>
        <taxon>Bacteria</taxon>
        <taxon>Bacillati</taxon>
        <taxon>Actinomycetota</taxon>
        <taxon>Actinomycetes</taxon>
        <taxon>Micromonosporales</taxon>
        <taxon>Micromonosporaceae</taxon>
        <taxon>Dactylosporangium</taxon>
    </lineage>
</organism>
<keyword evidence="2" id="KW-0067">ATP-binding</keyword>
<evidence type="ECO:0000256" key="2">
    <source>
        <dbReference type="ARBA" id="ARBA00022840"/>
    </source>
</evidence>
<dbReference type="EMBL" id="BONQ01000071">
    <property type="protein sequence ID" value="GIG46508.1"/>
    <property type="molecule type" value="Genomic_DNA"/>
</dbReference>
<dbReference type="PROSITE" id="PS50043">
    <property type="entry name" value="HTH_LUXR_2"/>
    <property type="match status" value="1"/>
</dbReference>
<evidence type="ECO:0000313" key="4">
    <source>
        <dbReference type="EMBL" id="GIG46508.1"/>
    </source>
</evidence>
<sequence>MTLFGRDEQLAIVRSAVDRAGAGFQVMVLTGPAGIGKTALWESGVADAEAAGHAVLQTRACEAEARLSHGGLSDLLEHVGEDVLAGLAPPQRRAVDAALLRDDSGPVDSRALGAGFLAIVRALAAAGAVLIAVDDDQWLDAASIEAVMYAVRRLRNERVTVLLTRRRDWPDAPYGAEGLAPHLADLRVRVSTVEVPPLPPDAIQRLIDRPVPARLAGRVYDLSAGNPYFALEIAEALRRADQPVGPGDDLPVPSSLQALVSARLAAAAPGTRRAILVTALVSNPRVGLIRDVLTRDDAGGELEESVADGLLVIRGEHVRLAHPLIGAVARAEAPGAVRRHLHRILADLVVDAEERVRHRALGTLPPDAAIADELALVAEKTIHRGGPRAAAELAEQAWRFTPPADPGGDERLLAAADLHLQSGLVDAGAALLRPHVAALPPGPLRGRARLRLAQMSGVVVLTQPEYEAILADADPQLRAETLAYRVNCEVFEGFVPVSQGALWATEAIEVSEGLDPATRARVVSEAAFMDAMLGVDPAPRLALVGVDALPDLAWYDHRGRIDALRAMWRGEMASAQRLLGTLQRLARERGEEISTVVFTLHLFEAAIRVGDWIAAAGLRHDLGELDPAIVPAEVMHRVAAAVAAGTGDRPAATEALRWFDEVSGGQVTGPTFWHQMETRRVAGQAALFDGDADTAAALLSRVVADAHERDYRDPGVFPAAPDLVEALVKAGRPAEAQAVLDRLTETAQAQDHPWARAGAARARGILLTAATPADPKATTDPKATADEPAEVALVEAGDRYRALGLPFDEVRTIAALATLRRRQRRFREARTLLQDAAERFERLGAAGLARAARAEIGRFGGRQQERAATAGGLTATEQQVVDLVVAGCTNRQAADRLFISISAVEAHLTRVYAKLGVTSRTQLVRTQATAEQV</sequence>
<dbReference type="GO" id="GO:0004016">
    <property type="term" value="F:adenylate cyclase activity"/>
    <property type="evidence" value="ECO:0007669"/>
    <property type="project" value="TreeGrafter"/>
</dbReference>
<dbReference type="PRINTS" id="PR00038">
    <property type="entry name" value="HTHLUXR"/>
</dbReference>
<evidence type="ECO:0000259" key="3">
    <source>
        <dbReference type="PROSITE" id="PS50043"/>
    </source>
</evidence>
<dbReference type="InterPro" id="IPR000792">
    <property type="entry name" value="Tscrpt_reg_LuxR_C"/>
</dbReference>
<dbReference type="InterPro" id="IPR041664">
    <property type="entry name" value="AAA_16"/>
</dbReference>
<accession>A0A919PQH5</accession>
<proteinExistence type="predicted"/>
<dbReference type="Pfam" id="PF13191">
    <property type="entry name" value="AAA_16"/>
    <property type="match status" value="1"/>
</dbReference>
<dbReference type="GO" id="GO:0005737">
    <property type="term" value="C:cytoplasm"/>
    <property type="evidence" value="ECO:0007669"/>
    <property type="project" value="TreeGrafter"/>
</dbReference>
<dbReference type="SUPFAM" id="SSF46894">
    <property type="entry name" value="C-terminal effector domain of the bipartite response regulators"/>
    <property type="match status" value="1"/>
</dbReference>